<feature type="chain" id="PRO_5046581860" evidence="1">
    <location>
        <begin position="20"/>
        <end position="134"/>
    </location>
</feature>
<dbReference type="Proteomes" id="UP000759529">
    <property type="component" value="Unassembled WGS sequence"/>
</dbReference>
<comment type="caution">
    <text evidence="3">The sequence shown here is derived from an EMBL/GenBank/DDBJ whole genome shotgun (WGS) entry which is preliminary data.</text>
</comment>
<protein>
    <submittedName>
        <fullName evidence="3">DUF2059 domain-containing protein</fullName>
    </submittedName>
</protein>
<dbReference type="InterPro" id="IPR018637">
    <property type="entry name" value="DUF2059"/>
</dbReference>
<dbReference type="Pfam" id="PF09832">
    <property type="entry name" value="DUF2059"/>
    <property type="match status" value="1"/>
</dbReference>
<keyword evidence="4" id="KW-1185">Reference proteome</keyword>
<evidence type="ECO:0000256" key="1">
    <source>
        <dbReference type="SAM" id="SignalP"/>
    </source>
</evidence>
<keyword evidence="1" id="KW-0732">Signal</keyword>
<name>A0ABS2CWX2_9FLAO</name>
<dbReference type="RefSeq" id="WP_187657516.1">
    <property type="nucleotide sequence ID" value="NZ_JACSOD020000480.1"/>
</dbReference>
<feature type="signal peptide" evidence="1">
    <location>
        <begin position="1"/>
        <end position="19"/>
    </location>
</feature>
<gene>
    <name evidence="3" type="ORF">H9X54_009140</name>
</gene>
<proteinExistence type="predicted"/>
<accession>A0ABS2CWX2</accession>
<evidence type="ECO:0000313" key="4">
    <source>
        <dbReference type="Proteomes" id="UP000759529"/>
    </source>
</evidence>
<evidence type="ECO:0000259" key="2">
    <source>
        <dbReference type="Pfam" id="PF09832"/>
    </source>
</evidence>
<reference evidence="3 4" key="1">
    <citation type="submission" date="2021-02" db="EMBL/GenBank/DDBJ databases">
        <authorList>
            <person name="Jung H.S."/>
            <person name="Chun B.H."/>
            <person name="Jeon C.O."/>
        </authorList>
    </citation>
    <scope>NUCLEOTIDE SEQUENCE [LARGE SCALE GENOMIC DNA]</scope>
    <source>
        <strain evidence="3 4">LMG 25203</strain>
    </source>
</reference>
<organism evidence="3 4">
    <name type="scientific">Flavobacterium macrobrachii</name>
    <dbReference type="NCBI Taxonomy" id="591204"/>
    <lineage>
        <taxon>Bacteria</taxon>
        <taxon>Pseudomonadati</taxon>
        <taxon>Bacteroidota</taxon>
        <taxon>Flavobacteriia</taxon>
        <taxon>Flavobacteriales</taxon>
        <taxon>Flavobacteriaceae</taxon>
        <taxon>Flavobacterium</taxon>
    </lineage>
</organism>
<sequence length="134" mass="14773">MKKFLFSIAFVLITGVVVAQEKANKEDILQVIEKSGASGQLNAAKKQLLTMIPSAKQAAFVIEFDALMKKANDATAEIYMAEYSKDDIKAMLAFYNSPTGKKMAEKAEAIAEKSQESMMSLQGEVQAMMTKYMQ</sequence>
<dbReference type="EMBL" id="JACSOD020000480">
    <property type="protein sequence ID" value="MBM6499459.1"/>
    <property type="molecule type" value="Genomic_DNA"/>
</dbReference>
<evidence type="ECO:0000313" key="3">
    <source>
        <dbReference type="EMBL" id="MBM6499459.1"/>
    </source>
</evidence>
<feature type="domain" description="DUF2059" evidence="2">
    <location>
        <begin position="70"/>
        <end position="126"/>
    </location>
</feature>